<proteinExistence type="predicted"/>
<dbReference type="AlphaFoldDB" id="A0AAV7MBW6"/>
<sequence length="66" mass="7631">MIQNRATLQCYPPPEALSGHASRPTNGEPRCDRDVYGSRKTRGEEDCQLAKWRRERMSENEPVERA</sequence>
<accession>A0AAV7MBW6</accession>
<dbReference type="EMBL" id="JANPWB010000014">
    <property type="protein sequence ID" value="KAJ1100024.1"/>
    <property type="molecule type" value="Genomic_DNA"/>
</dbReference>
<name>A0AAV7MBW6_PLEWA</name>
<keyword evidence="3" id="KW-1185">Reference proteome</keyword>
<evidence type="ECO:0000313" key="3">
    <source>
        <dbReference type="Proteomes" id="UP001066276"/>
    </source>
</evidence>
<comment type="caution">
    <text evidence="2">The sequence shown here is derived from an EMBL/GenBank/DDBJ whole genome shotgun (WGS) entry which is preliminary data.</text>
</comment>
<feature type="compositionally biased region" description="Basic and acidic residues" evidence="1">
    <location>
        <begin position="29"/>
        <end position="45"/>
    </location>
</feature>
<reference evidence="2" key="1">
    <citation type="journal article" date="2022" name="bioRxiv">
        <title>Sequencing and chromosome-scale assembly of the giantPleurodeles waltlgenome.</title>
        <authorList>
            <person name="Brown T."/>
            <person name="Elewa A."/>
            <person name="Iarovenko S."/>
            <person name="Subramanian E."/>
            <person name="Araus A.J."/>
            <person name="Petzold A."/>
            <person name="Susuki M."/>
            <person name="Suzuki K.-i.T."/>
            <person name="Hayashi T."/>
            <person name="Toyoda A."/>
            <person name="Oliveira C."/>
            <person name="Osipova E."/>
            <person name="Leigh N.D."/>
            <person name="Simon A."/>
            <person name="Yun M.H."/>
        </authorList>
    </citation>
    <scope>NUCLEOTIDE SEQUENCE</scope>
    <source>
        <strain evidence="2">20211129_DDA</strain>
        <tissue evidence="2">Liver</tissue>
    </source>
</reference>
<organism evidence="2 3">
    <name type="scientific">Pleurodeles waltl</name>
    <name type="common">Iberian ribbed newt</name>
    <dbReference type="NCBI Taxonomy" id="8319"/>
    <lineage>
        <taxon>Eukaryota</taxon>
        <taxon>Metazoa</taxon>
        <taxon>Chordata</taxon>
        <taxon>Craniata</taxon>
        <taxon>Vertebrata</taxon>
        <taxon>Euteleostomi</taxon>
        <taxon>Amphibia</taxon>
        <taxon>Batrachia</taxon>
        <taxon>Caudata</taxon>
        <taxon>Salamandroidea</taxon>
        <taxon>Salamandridae</taxon>
        <taxon>Pleurodelinae</taxon>
        <taxon>Pleurodeles</taxon>
    </lineage>
</organism>
<feature type="region of interest" description="Disordered" evidence="1">
    <location>
        <begin position="1"/>
        <end position="46"/>
    </location>
</feature>
<dbReference type="Proteomes" id="UP001066276">
    <property type="component" value="Chromosome 10"/>
</dbReference>
<evidence type="ECO:0000256" key="1">
    <source>
        <dbReference type="SAM" id="MobiDB-lite"/>
    </source>
</evidence>
<evidence type="ECO:0000313" key="2">
    <source>
        <dbReference type="EMBL" id="KAJ1100024.1"/>
    </source>
</evidence>
<gene>
    <name evidence="2" type="ORF">NDU88_005114</name>
</gene>
<protein>
    <submittedName>
        <fullName evidence="2">Uncharacterized protein</fullName>
    </submittedName>
</protein>